<dbReference type="EMBL" id="LCAB01000001">
    <property type="protein sequence ID" value="KKR83842.1"/>
    <property type="molecule type" value="Genomic_DNA"/>
</dbReference>
<evidence type="ECO:0000313" key="3">
    <source>
        <dbReference type="Proteomes" id="UP000034601"/>
    </source>
</evidence>
<organism evidence="2 3">
    <name type="scientific">Candidatus Daviesbacteria bacterium GW2011_GWA2_40_9</name>
    <dbReference type="NCBI Taxonomy" id="1618424"/>
    <lineage>
        <taxon>Bacteria</taxon>
        <taxon>Candidatus Daviesiibacteriota</taxon>
    </lineage>
</organism>
<keyword evidence="1" id="KW-0812">Transmembrane</keyword>
<gene>
    <name evidence="2" type="ORF">UU29_C0001G0062</name>
</gene>
<evidence type="ECO:0000256" key="1">
    <source>
        <dbReference type="SAM" id="Phobius"/>
    </source>
</evidence>
<sequence length="188" mass="20669">MDSQTVNTSRPAFNLLPEDLLLERKHSSKLVFVNRLSIVVLVLIVLFASGTLMLRLSQEAPLKKAQETLSGAESKITALKDRESQLLTLKQQLGLIDSLSGGDTKKRAVFNLMVLSLPFETQISDLGVDKNGQMEAVLSSVSVDSLETLLVNLTNQEKNSDLIRKIELNSLAVGKDGQYRFSLSITPK</sequence>
<accession>A0A0G0X859</accession>
<feature type="transmembrane region" description="Helical" evidence="1">
    <location>
        <begin position="32"/>
        <end position="54"/>
    </location>
</feature>
<proteinExistence type="predicted"/>
<keyword evidence="1" id="KW-0472">Membrane</keyword>
<reference evidence="2 3" key="1">
    <citation type="journal article" date="2015" name="Nature">
        <title>rRNA introns, odd ribosomes, and small enigmatic genomes across a large radiation of phyla.</title>
        <authorList>
            <person name="Brown C.T."/>
            <person name="Hug L.A."/>
            <person name="Thomas B.C."/>
            <person name="Sharon I."/>
            <person name="Castelle C.J."/>
            <person name="Singh A."/>
            <person name="Wilkins M.J."/>
            <person name="Williams K.H."/>
            <person name="Banfield J.F."/>
        </authorList>
    </citation>
    <scope>NUCLEOTIDE SEQUENCE [LARGE SCALE GENOMIC DNA]</scope>
</reference>
<dbReference type="AlphaFoldDB" id="A0A0G0X859"/>
<evidence type="ECO:0000313" key="2">
    <source>
        <dbReference type="EMBL" id="KKR83842.1"/>
    </source>
</evidence>
<evidence type="ECO:0008006" key="4">
    <source>
        <dbReference type="Google" id="ProtNLM"/>
    </source>
</evidence>
<keyword evidence="1" id="KW-1133">Transmembrane helix</keyword>
<dbReference type="Proteomes" id="UP000034601">
    <property type="component" value="Unassembled WGS sequence"/>
</dbReference>
<comment type="caution">
    <text evidence="2">The sequence shown here is derived from an EMBL/GenBank/DDBJ whole genome shotgun (WGS) entry which is preliminary data.</text>
</comment>
<name>A0A0G0X859_9BACT</name>
<protein>
    <recommendedName>
        <fullName evidence="4">Fimbrial assembly family protein</fullName>
    </recommendedName>
</protein>